<proteinExistence type="predicted"/>
<evidence type="ECO:0000259" key="2">
    <source>
        <dbReference type="Pfam" id="PF01882"/>
    </source>
</evidence>
<dbReference type="EMBL" id="CADCWM010000614">
    <property type="protein sequence ID" value="CAA9572278.1"/>
    <property type="molecule type" value="Genomic_DNA"/>
</dbReference>
<name>A0A6J4V8T9_9BACT</name>
<dbReference type="PANTHER" id="PTHR34351:SF2">
    <property type="entry name" value="DUF58 DOMAIN-CONTAINING PROTEIN"/>
    <property type="match status" value="1"/>
</dbReference>
<keyword evidence="1" id="KW-0472">Membrane</keyword>
<gene>
    <name evidence="3" type="ORF">AVDCRST_MAG88-2456</name>
</gene>
<reference evidence="3" key="1">
    <citation type="submission" date="2020-02" db="EMBL/GenBank/DDBJ databases">
        <authorList>
            <person name="Meier V. D."/>
        </authorList>
    </citation>
    <scope>NUCLEOTIDE SEQUENCE</scope>
    <source>
        <strain evidence="3">AVDCRST_MAG88</strain>
    </source>
</reference>
<dbReference type="Pfam" id="PF01882">
    <property type="entry name" value="DUF58"/>
    <property type="match status" value="1"/>
</dbReference>
<evidence type="ECO:0000256" key="1">
    <source>
        <dbReference type="SAM" id="Phobius"/>
    </source>
</evidence>
<feature type="domain" description="DUF58" evidence="2">
    <location>
        <begin position="206"/>
        <end position="320"/>
    </location>
</feature>
<evidence type="ECO:0000313" key="3">
    <source>
        <dbReference type="EMBL" id="CAA9572278.1"/>
    </source>
</evidence>
<keyword evidence="1" id="KW-0812">Transmembrane</keyword>
<protein>
    <recommendedName>
        <fullName evidence="2">DUF58 domain-containing protein</fullName>
    </recommendedName>
</protein>
<dbReference type="PANTHER" id="PTHR34351">
    <property type="entry name" value="SLR1927 PROTEIN-RELATED"/>
    <property type="match status" value="1"/>
</dbReference>
<dbReference type="AlphaFoldDB" id="A0A6J4V8T9"/>
<feature type="transmembrane region" description="Helical" evidence="1">
    <location>
        <begin position="34"/>
        <end position="53"/>
    </location>
</feature>
<keyword evidence="1" id="KW-1133">Transmembrane helix</keyword>
<accession>A0A6J4V8T9</accession>
<dbReference type="InterPro" id="IPR002881">
    <property type="entry name" value="DUF58"/>
</dbReference>
<organism evidence="3">
    <name type="scientific">uncultured Thermomicrobiales bacterium</name>
    <dbReference type="NCBI Taxonomy" id="1645740"/>
    <lineage>
        <taxon>Bacteria</taxon>
        <taxon>Pseudomonadati</taxon>
        <taxon>Thermomicrobiota</taxon>
        <taxon>Thermomicrobia</taxon>
        <taxon>Thermomicrobiales</taxon>
        <taxon>environmental samples</taxon>
    </lineage>
</organism>
<sequence length="399" mass="43695">MFFNAVWIYGALALLIFGMATRQAALTALATLLLLTAGVSWLWNHFALHAVGYRRRLSAGRIFRGETITVEFELINRKLLPLAWIEAEDQVPERIEALDRRLAPSTNPTSRALPYLTSLRPYERVAWTATLRCPHRGAFTLGPSQLRSGDIFGFFSRTRTIADRDPILVYPRVPPLPELGLAPRAIFGDRRARRIALPDPLRTVGVRDYRPEDSFRHVHWKATARAGQPQVRVFEPTTSLQVGVFLNLDAEGQSWRAVDSEPLERAIEVAAAIAAGAAGERRPFGVYSNRLVGGSGQALRVPPGSGPAQLSRCLEGLAKLSAFATVDFPRHLRAETLSFPWGVTIVVVTATMAPALAATLEALRATGHQLVLVATEPIVPPAIRGLTVSNAERGVRSAE</sequence>